<evidence type="ECO:0000256" key="3">
    <source>
        <dbReference type="ARBA" id="ARBA00022737"/>
    </source>
</evidence>
<gene>
    <name evidence="15" type="primary">LOC113469888</name>
</gene>
<evidence type="ECO:0000256" key="1">
    <source>
        <dbReference type="ARBA" id="ARBA00004123"/>
    </source>
</evidence>
<feature type="domain" description="C2H2-type" evidence="13">
    <location>
        <begin position="150"/>
        <end position="173"/>
    </location>
</feature>
<protein>
    <submittedName>
        <fullName evidence="15">Zinc finger protein 64 homolog, isoforms 3 and 4-like</fullName>
    </submittedName>
</protein>
<proteinExistence type="inferred from homology"/>
<dbReference type="PANTHER" id="PTHR24388">
    <property type="entry name" value="ZINC FINGER PROTEIN"/>
    <property type="match status" value="1"/>
</dbReference>
<organism evidence="14 15">
    <name type="scientific">Diaphorina citri</name>
    <name type="common">Asian citrus psyllid</name>
    <dbReference type="NCBI Taxonomy" id="121845"/>
    <lineage>
        <taxon>Eukaryota</taxon>
        <taxon>Metazoa</taxon>
        <taxon>Ecdysozoa</taxon>
        <taxon>Arthropoda</taxon>
        <taxon>Hexapoda</taxon>
        <taxon>Insecta</taxon>
        <taxon>Pterygota</taxon>
        <taxon>Neoptera</taxon>
        <taxon>Paraneoptera</taxon>
        <taxon>Hemiptera</taxon>
        <taxon>Sternorrhyncha</taxon>
        <taxon>Psylloidea</taxon>
        <taxon>Psyllidae</taxon>
        <taxon>Diaphorininae</taxon>
        <taxon>Diaphorina</taxon>
    </lineage>
</organism>
<dbReference type="GO" id="GO:0000978">
    <property type="term" value="F:RNA polymerase II cis-regulatory region sequence-specific DNA binding"/>
    <property type="evidence" value="ECO:0007669"/>
    <property type="project" value="TreeGrafter"/>
</dbReference>
<keyword evidence="12" id="KW-1133">Transmembrane helix</keyword>
<evidence type="ECO:0000256" key="10">
    <source>
        <dbReference type="ARBA" id="ARBA00037948"/>
    </source>
</evidence>
<keyword evidence="2" id="KW-0479">Metal-binding</keyword>
<dbReference type="STRING" id="121845.A0A3Q0J5J3"/>
<dbReference type="SMART" id="SM00355">
    <property type="entry name" value="ZnF_C2H2"/>
    <property type="match status" value="4"/>
</dbReference>
<feature type="domain" description="C2H2-type" evidence="13">
    <location>
        <begin position="30"/>
        <end position="58"/>
    </location>
</feature>
<comment type="subcellular location">
    <subcellularLocation>
        <location evidence="1">Nucleus</location>
    </subcellularLocation>
</comment>
<evidence type="ECO:0000256" key="7">
    <source>
        <dbReference type="ARBA" id="ARBA00023125"/>
    </source>
</evidence>
<dbReference type="GO" id="GO:0005634">
    <property type="term" value="C:nucleus"/>
    <property type="evidence" value="ECO:0007669"/>
    <property type="project" value="UniProtKB-SubCell"/>
</dbReference>
<feature type="domain" description="C2H2-type" evidence="13">
    <location>
        <begin position="2"/>
        <end position="29"/>
    </location>
</feature>
<dbReference type="InterPro" id="IPR013087">
    <property type="entry name" value="Znf_C2H2_type"/>
</dbReference>
<dbReference type="FunFam" id="3.30.160.60:FF:000448">
    <property type="entry name" value="RE1-silencing transcription factor A"/>
    <property type="match status" value="1"/>
</dbReference>
<evidence type="ECO:0000313" key="14">
    <source>
        <dbReference type="Proteomes" id="UP000079169"/>
    </source>
</evidence>
<dbReference type="SUPFAM" id="SSF57667">
    <property type="entry name" value="beta-beta-alpha zinc fingers"/>
    <property type="match status" value="2"/>
</dbReference>
<dbReference type="AlphaFoldDB" id="A0A3Q0J5J3"/>
<evidence type="ECO:0000256" key="6">
    <source>
        <dbReference type="ARBA" id="ARBA00023015"/>
    </source>
</evidence>
<evidence type="ECO:0000313" key="15">
    <source>
        <dbReference type="RefSeq" id="XP_026683696.1"/>
    </source>
</evidence>
<keyword evidence="3" id="KW-0677">Repeat</keyword>
<keyword evidence="5" id="KW-0862">Zinc</keyword>
<keyword evidence="4 11" id="KW-0863">Zinc-finger</keyword>
<keyword evidence="14" id="KW-1185">Reference proteome</keyword>
<evidence type="ECO:0000256" key="12">
    <source>
        <dbReference type="SAM" id="Phobius"/>
    </source>
</evidence>
<dbReference type="GO" id="GO:0008270">
    <property type="term" value="F:zinc ion binding"/>
    <property type="evidence" value="ECO:0007669"/>
    <property type="project" value="UniProtKB-KW"/>
</dbReference>
<evidence type="ECO:0000256" key="4">
    <source>
        <dbReference type="ARBA" id="ARBA00022771"/>
    </source>
</evidence>
<dbReference type="GeneID" id="113469888"/>
<evidence type="ECO:0000256" key="9">
    <source>
        <dbReference type="ARBA" id="ARBA00023242"/>
    </source>
</evidence>
<keyword evidence="8" id="KW-0804">Transcription</keyword>
<comment type="similarity">
    <text evidence="10">Belongs to the snail C2H2-type zinc-finger protein family.</text>
</comment>
<evidence type="ECO:0000256" key="11">
    <source>
        <dbReference type="PROSITE-ProRule" id="PRU00042"/>
    </source>
</evidence>
<evidence type="ECO:0000256" key="2">
    <source>
        <dbReference type="ARBA" id="ARBA00022723"/>
    </source>
</evidence>
<dbReference type="PROSITE" id="PS50157">
    <property type="entry name" value="ZINC_FINGER_C2H2_2"/>
    <property type="match status" value="4"/>
</dbReference>
<dbReference type="PaxDb" id="121845-A0A3Q0J5J3"/>
<reference evidence="15" key="1">
    <citation type="submission" date="2025-08" db="UniProtKB">
        <authorList>
            <consortium name="RefSeq"/>
        </authorList>
    </citation>
    <scope>IDENTIFICATION</scope>
</reference>
<dbReference type="Pfam" id="PF00096">
    <property type="entry name" value="zf-C2H2"/>
    <property type="match status" value="2"/>
</dbReference>
<name>A0A3Q0J5J3_DIACI</name>
<evidence type="ECO:0000256" key="5">
    <source>
        <dbReference type="ARBA" id="ARBA00022833"/>
    </source>
</evidence>
<dbReference type="KEGG" id="dci:113469888"/>
<keyword evidence="6" id="KW-0805">Transcription regulation</keyword>
<dbReference type="InterPro" id="IPR050527">
    <property type="entry name" value="Snail/Krueppel_Znf"/>
</dbReference>
<keyword evidence="12" id="KW-0472">Membrane</keyword>
<dbReference type="PANTHER" id="PTHR24388:SF54">
    <property type="entry name" value="PROTEIN ESCARGOT"/>
    <property type="match status" value="1"/>
</dbReference>
<dbReference type="Gene3D" id="3.30.160.60">
    <property type="entry name" value="Classic Zinc Finger"/>
    <property type="match status" value="2"/>
</dbReference>
<dbReference type="InterPro" id="IPR036236">
    <property type="entry name" value="Znf_C2H2_sf"/>
</dbReference>
<dbReference type="RefSeq" id="XP_026683696.1">
    <property type="nucleotide sequence ID" value="XM_026827895.1"/>
</dbReference>
<dbReference type="Proteomes" id="UP000079169">
    <property type="component" value="Unplaced"/>
</dbReference>
<keyword evidence="7" id="KW-0238">DNA-binding</keyword>
<evidence type="ECO:0000259" key="13">
    <source>
        <dbReference type="PROSITE" id="PS50157"/>
    </source>
</evidence>
<keyword evidence="9" id="KW-0539">Nucleus</keyword>
<evidence type="ECO:0000256" key="8">
    <source>
        <dbReference type="ARBA" id="ARBA00023163"/>
    </source>
</evidence>
<accession>A0A3Q0J5J3</accession>
<feature type="domain" description="C2H2-type" evidence="13">
    <location>
        <begin position="122"/>
        <end position="149"/>
    </location>
</feature>
<feature type="transmembrane region" description="Helical" evidence="12">
    <location>
        <begin position="68"/>
        <end position="88"/>
    </location>
</feature>
<dbReference type="GO" id="GO:0000981">
    <property type="term" value="F:DNA-binding transcription factor activity, RNA polymerase II-specific"/>
    <property type="evidence" value="ECO:0007669"/>
    <property type="project" value="TreeGrafter"/>
</dbReference>
<sequence length="173" mass="20635">MFTCIQCDYHTYHSGNMKEHVRRHVGNKPYKCQLCSYESARSSDLKRHEQTVHRSNTKLNNKRIEICILFKVIHTISIALFFFSDFVICQYCLTSLPKSIELILDHCKKCHFSQRIDFNHLYTCVLCQYHSNSRYNMRFHIRVHLGERPFKCLQCPYSSTQVSNLKSHMQIKH</sequence>
<keyword evidence="12" id="KW-0812">Transmembrane</keyword>
<dbReference type="FunFam" id="3.30.160.60:FF:000325">
    <property type="entry name" value="ZFP90 zinc finger protein"/>
    <property type="match status" value="1"/>
</dbReference>